<dbReference type="Proteomes" id="UP000264492">
    <property type="component" value="Unassembled WGS sequence"/>
</dbReference>
<accession>A0A371JWR5</accession>
<dbReference type="OrthoDB" id="6890906at2"/>
<name>A0A371JWR5_9GAMM</name>
<comment type="caution">
    <text evidence="1">The sequence shown here is derived from an EMBL/GenBank/DDBJ whole genome shotgun (WGS) entry which is preliminary data.</text>
</comment>
<reference evidence="1 2" key="1">
    <citation type="submission" date="2018-08" db="EMBL/GenBank/DDBJ databases">
        <title>Lysobacter sp. zong2l5, whole genome shotgun sequence.</title>
        <authorList>
            <person name="Zhang X."/>
            <person name="Feng G."/>
            <person name="Zhu H."/>
        </authorList>
    </citation>
    <scope>NUCLEOTIDE SEQUENCE [LARGE SCALE GENOMIC DNA]</scope>
    <source>
        <strain evidence="2">zong2l5</strain>
    </source>
</reference>
<dbReference type="EMBL" id="QTSU01000005">
    <property type="protein sequence ID" value="RDZ26088.1"/>
    <property type="molecule type" value="Genomic_DNA"/>
</dbReference>
<gene>
    <name evidence="1" type="ORF">DX914_19735</name>
</gene>
<dbReference type="AlphaFoldDB" id="A0A371JWR5"/>
<organism evidence="1 2">
    <name type="scientific">Lysobacter silvisoli</name>
    <dbReference type="NCBI Taxonomy" id="2293254"/>
    <lineage>
        <taxon>Bacteria</taxon>
        <taxon>Pseudomonadati</taxon>
        <taxon>Pseudomonadota</taxon>
        <taxon>Gammaproteobacteria</taxon>
        <taxon>Lysobacterales</taxon>
        <taxon>Lysobacteraceae</taxon>
        <taxon>Lysobacter</taxon>
    </lineage>
</organism>
<proteinExistence type="predicted"/>
<keyword evidence="2" id="KW-1185">Reference proteome</keyword>
<evidence type="ECO:0000313" key="1">
    <source>
        <dbReference type="EMBL" id="RDZ26088.1"/>
    </source>
</evidence>
<dbReference type="RefSeq" id="WP_115862047.1">
    <property type="nucleotide sequence ID" value="NZ_QTSU01000005.1"/>
</dbReference>
<sequence>MSVIEVAAPVYQPAQGARPAANEEAMCKAWVLDKAQAESFFRLSRPLREGERHDFDWLPCSIKGCLRAQGRDWAFEINAAGTSAWFGGEETRSFGCSQAQCEPLVILMPDPAGG</sequence>
<protein>
    <submittedName>
        <fullName evidence="1">Uncharacterized protein</fullName>
    </submittedName>
</protein>
<evidence type="ECO:0000313" key="2">
    <source>
        <dbReference type="Proteomes" id="UP000264492"/>
    </source>
</evidence>